<sequence>MGVISAVLKGGVAVGICRKQIPYFDIYEAAAAGFCAVQILGLKRKEEDRERKEKEIDREMG</sequence>
<proteinExistence type="predicted"/>
<dbReference type="Proteomes" id="UP000507245">
    <property type="component" value="Unassembled WGS sequence"/>
</dbReference>
<evidence type="ECO:0000313" key="2">
    <source>
        <dbReference type="Proteomes" id="UP000507245"/>
    </source>
</evidence>
<protein>
    <submittedName>
        <fullName evidence="1">Uncharacterized protein</fullName>
    </submittedName>
</protein>
<gene>
    <name evidence="1" type="ORF">ORAREDHAP_LOCUS27949</name>
</gene>
<dbReference type="AlphaFoldDB" id="A0A6J5X924"/>
<evidence type="ECO:0000313" key="1">
    <source>
        <dbReference type="EMBL" id="CAB4308482.1"/>
    </source>
</evidence>
<name>A0A6J5X924_PRUAR</name>
<organism evidence="1 2">
    <name type="scientific">Prunus armeniaca</name>
    <name type="common">Apricot</name>
    <name type="synonym">Armeniaca vulgaris</name>
    <dbReference type="NCBI Taxonomy" id="36596"/>
    <lineage>
        <taxon>Eukaryota</taxon>
        <taxon>Viridiplantae</taxon>
        <taxon>Streptophyta</taxon>
        <taxon>Embryophyta</taxon>
        <taxon>Tracheophyta</taxon>
        <taxon>Spermatophyta</taxon>
        <taxon>Magnoliopsida</taxon>
        <taxon>eudicotyledons</taxon>
        <taxon>Gunneridae</taxon>
        <taxon>Pentapetalae</taxon>
        <taxon>rosids</taxon>
        <taxon>fabids</taxon>
        <taxon>Rosales</taxon>
        <taxon>Rosaceae</taxon>
        <taxon>Amygdaloideae</taxon>
        <taxon>Amygdaleae</taxon>
        <taxon>Prunus</taxon>
    </lineage>
</organism>
<dbReference type="EMBL" id="CAEKKB010000004">
    <property type="protein sequence ID" value="CAB4308482.1"/>
    <property type="molecule type" value="Genomic_DNA"/>
</dbReference>
<reference evidence="2" key="1">
    <citation type="journal article" date="2020" name="Genome Biol.">
        <title>Gamete binning: chromosome-level and haplotype-resolved genome assembly enabled by high-throughput single-cell sequencing of gamete genomes.</title>
        <authorList>
            <person name="Campoy J.A."/>
            <person name="Sun H."/>
            <person name="Goel M."/>
            <person name="Jiao W.-B."/>
            <person name="Folz-Donahue K."/>
            <person name="Wang N."/>
            <person name="Rubio M."/>
            <person name="Liu C."/>
            <person name="Kukat C."/>
            <person name="Ruiz D."/>
            <person name="Huettel B."/>
            <person name="Schneeberger K."/>
        </authorList>
    </citation>
    <scope>NUCLEOTIDE SEQUENCE [LARGE SCALE GENOMIC DNA]</scope>
    <source>
        <strain evidence="2">cv. Rojo Pasion</strain>
    </source>
</reference>
<keyword evidence="2" id="KW-1185">Reference proteome</keyword>
<accession>A0A6J5X924</accession>